<dbReference type="CDD" id="cd02947">
    <property type="entry name" value="TRX_family"/>
    <property type="match status" value="1"/>
</dbReference>
<sequence>MKKIILYIVLVFSLIANAYFIVGQTYEKDMTHPTLTMYDKLNSLLEKNFVLRNNDGKKLIVYFGRPGCGDCNKFDQILGEMIDKYKISDRLYYVNVERIHENKSEWLQFKKKYNIKGTPTLAIYNHRKLLTKLDFEEHGGFSLKELEMWISRNLVSE</sequence>
<evidence type="ECO:0000313" key="1">
    <source>
        <dbReference type="EMBL" id="APW18556.1"/>
    </source>
</evidence>
<name>A0A9X7FF24_9BIFI</name>
<gene>
    <name evidence="1" type="ORF">BVL65_02950</name>
    <name evidence="2" type="ORF">CJ213_02315</name>
</gene>
<evidence type="ECO:0000313" key="3">
    <source>
        <dbReference type="Proteomes" id="UP000186260"/>
    </source>
</evidence>
<reference evidence="3" key="1">
    <citation type="submission" date="2017-01" db="EMBL/GenBank/DDBJ databases">
        <title>Gardnerella vaginalis bacteremia associated with severe acute encephalopathy in a young female patient: Case Report and characterization of the isolate.</title>
        <authorList>
            <person name="Tankovic J."/>
            <person name="Timinskas A."/>
            <person name="Zilnyte M."/>
            <person name="Janulaitiene M."/>
            <person name="Zvirbliene A."/>
            <person name="Pleckaityte M."/>
        </authorList>
    </citation>
    <scope>NUCLEOTIDE SEQUENCE [LARGE SCALE GENOMIC DNA]</scope>
    <source>
        <strain evidence="3">GV37</strain>
    </source>
</reference>
<evidence type="ECO:0000313" key="2">
    <source>
        <dbReference type="EMBL" id="PMC54975.1"/>
    </source>
</evidence>
<protein>
    <submittedName>
        <fullName evidence="1 2">Thioredoxin</fullName>
    </submittedName>
</protein>
<reference evidence="2 4" key="3">
    <citation type="submission" date="2017-09" db="EMBL/GenBank/DDBJ databases">
        <title>Bacterial strain isolated from the female urinary microbiota.</title>
        <authorList>
            <person name="Thomas-White K."/>
            <person name="Kumar N."/>
            <person name="Forster S."/>
            <person name="Putonti C."/>
            <person name="Lawley T."/>
            <person name="Wolfe A.J."/>
        </authorList>
    </citation>
    <scope>NUCLEOTIDE SEQUENCE [LARGE SCALE GENOMIC DNA]</scope>
    <source>
        <strain evidence="2 4">UMB0411</strain>
    </source>
</reference>
<reference evidence="1" key="4">
    <citation type="journal article" date="2021" name="Pathogens">
        <title>Discrimination of Gardnerella Species by Combining MALDI-TOF Protein Profile, Chaperonin cpn60 Sequences, and Phenotypic Characteristics.</title>
        <authorList>
            <person name="Bulavaite A."/>
            <person name="Maier T."/>
            <person name="Pleckaityte M."/>
        </authorList>
    </citation>
    <scope>NUCLEOTIDE SEQUENCE</scope>
    <source>
        <strain evidence="1">GV37</strain>
    </source>
</reference>
<dbReference type="Gene3D" id="3.40.30.10">
    <property type="entry name" value="Glutaredoxin"/>
    <property type="match status" value="1"/>
</dbReference>
<dbReference type="InterPro" id="IPR036249">
    <property type="entry name" value="Thioredoxin-like_sf"/>
</dbReference>
<dbReference type="AlphaFoldDB" id="A0A9X7FF24"/>
<accession>A0A9X7FF24</accession>
<dbReference type="Proteomes" id="UP000186260">
    <property type="component" value="Chromosome"/>
</dbReference>
<dbReference type="EMBL" id="PNGY01000001">
    <property type="protein sequence ID" value="PMC54975.1"/>
    <property type="molecule type" value="Genomic_DNA"/>
</dbReference>
<organism evidence="2 4">
    <name type="scientific">Gardnerella swidsinskii</name>
    <dbReference type="NCBI Taxonomy" id="2792979"/>
    <lineage>
        <taxon>Bacteria</taxon>
        <taxon>Bacillati</taxon>
        <taxon>Actinomycetota</taxon>
        <taxon>Actinomycetes</taxon>
        <taxon>Bifidobacteriales</taxon>
        <taxon>Bifidobacteriaceae</taxon>
        <taxon>Gardnerella</taxon>
    </lineage>
</organism>
<evidence type="ECO:0000313" key="4">
    <source>
        <dbReference type="Proteomes" id="UP000235293"/>
    </source>
</evidence>
<proteinExistence type="predicted"/>
<dbReference type="InterPro" id="IPR046698">
    <property type="entry name" value="PedC-like"/>
</dbReference>
<dbReference type="EMBL" id="CP019058">
    <property type="protein sequence ID" value="APW18556.1"/>
    <property type="molecule type" value="Genomic_DNA"/>
</dbReference>
<reference evidence="1" key="2">
    <citation type="submission" date="2017-01" db="EMBL/GenBank/DDBJ databases">
        <authorList>
            <person name="Timinskas A."/>
        </authorList>
    </citation>
    <scope>NUCLEOTIDE SEQUENCE</scope>
    <source>
        <strain evidence="1">GV37</strain>
    </source>
</reference>
<keyword evidence="3" id="KW-1185">Reference proteome</keyword>
<dbReference type="RefSeq" id="WP_004125686.1">
    <property type="nucleotide sequence ID" value="NZ_CP019058.1"/>
</dbReference>
<dbReference type="SUPFAM" id="SSF52833">
    <property type="entry name" value="Thioredoxin-like"/>
    <property type="match status" value="1"/>
</dbReference>
<dbReference type="Proteomes" id="UP000235293">
    <property type="component" value="Unassembled WGS sequence"/>
</dbReference>
<dbReference type="Pfam" id="PF20207">
    <property type="entry name" value="DUF6568"/>
    <property type="match status" value="1"/>
</dbReference>